<dbReference type="InterPro" id="IPR015914">
    <property type="entry name" value="PAPs_N"/>
</dbReference>
<evidence type="ECO:0000256" key="2">
    <source>
        <dbReference type="SAM" id="SignalP"/>
    </source>
</evidence>
<accession>A0A1G2UIM6</accession>
<dbReference type="EMBL" id="MHWM01000008">
    <property type="protein sequence ID" value="OHB09263.1"/>
    <property type="molecule type" value="Genomic_DNA"/>
</dbReference>
<gene>
    <name evidence="4" type="ORF">A3I86_00440</name>
</gene>
<dbReference type="Gene3D" id="2.60.40.380">
    <property type="entry name" value="Purple acid phosphatase-like, N-terminal"/>
    <property type="match status" value="1"/>
</dbReference>
<protein>
    <recommendedName>
        <fullName evidence="3">Fibronectin type-III domain-containing protein</fullName>
    </recommendedName>
</protein>
<dbReference type="InterPro" id="IPR003961">
    <property type="entry name" value="FN3_dom"/>
</dbReference>
<dbReference type="SMART" id="SM00060">
    <property type="entry name" value="FN3"/>
    <property type="match status" value="2"/>
</dbReference>
<feature type="compositionally biased region" description="Basic and acidic residues" evidence="1">
    <location>
        <begin position="25"/>
        <end position="40"/>
    </location>
</feature>
<dbReference type="Proteomes" id="UP000177096">
    <property type="component" value="Unassembled WGS sequence"/>
</dbReference>
<dbReference type="Pfam" id="PF16656">
    <property type="entry name" value="Pur_ac_phosph_N"/>
    <property type="match status" value="1"/>
</dbReference>
<organism evidence="4 5">
    <name type="scientific">Candidatus Zambryskibacteria bacterium RIFCSPLOWO2_02_FULL_39_14</name>
    <dbReference type="NCBI Taxonomy" id="1802769"/>
    <lineage>
        <taxon>Bacteria</taxon>
        <taxon>Candidatus Zambryskiibacteriota</taxon>
    </lineage>
</organism>
<sequence length="312" mass="34324">MTFSLILMLGLTPALSYANNSNESENNRNNKHQKVERENEDHDDEDEHGRENKHKKDKSEKNANKLCRKAFNNLFKYKGFGSNSTDFFIECLRPFGFEARFTGTTSSTTPDTKAPVIYNLSITPATTTATITWLTDEKSDSTVFWSTSTGINTTSSSTASITNSHNTKNHRMVLENLTASTTYFVIVRSKDKASNTATSTETSFKTHSPVVNIDNTPPVVSNISTEVGTSTIKVSWQTNEPATSKLFYSTSTNPDVTASSTSFIANFALVLNHLISLTDLLPQTIYYLVIQSVDGHGNSTTSSSFATTTNSI</sequence>
<reference evidence="4 5" key="1">
    <citation type="journal article" date="2016" name="Nat. Commun.">
        <title>Thousands of microbial genomes shed light on interconnected biogeochemical processes in an aquifer system.</title>
        <authorList>
            <person name="Anantharaman K."/>
            <person name="Brown C.T."/>
            <person name="Hug L.A."/>
            <person name="Sharon I."/>
            <person name="Castelle C.J."/>
            <person name="Probst A.J."/>
            <person name="Thomas B.C."/>
            <person name="Singh A."/>
            <person name="Wilkins M.J."/>
            <person name="Karaoz U."/>
            <person name="Brodie E.L."/>
            <person name="Williams K.H."/>
            <person name="Hubbard S.S."/>
            <person name="Banfield J.F."/>
        </authorList>
    </citation>
    <scope>NUCLEOTIDE SEQUENCE [LARGE SCALE GENOMIC DNA]</scope>
</reference>
<dbReference type="GO" id="GO:0003993">
    <property type="term" value="F:acid phosphatase activity"/>
    <property type="evidence" value="ECO:0007669"/>
    <property type="project" value="InterPro"/>
</dbReference>
<name>A0A1G2UIM6_9BACT</name>
<dbReference type="SUPFAM" id="SSF49363">
    <property type="entry name" value="Purple acid phosphatase, N-terminal domain"/>
    <property type="match status" value="2"/>
</dbReference>
<dbReference type="GO" id="GO:0046872">
    <property type="term" value="F:metal ion binding"/>
    <property type="evidence" value="ECO:0007669"/>
    <property type="project" value="InterPro"/>
</dbReference>
<evidence type="ECO:0000256" key="1">
    <source>
        <dbReference type="SAM" id="MobiDB-lite"/>
    </source>
</evidence>
<feature type="domain" description="Fibronectin type-III" evidence="3">
    <location>
        <begin position="116"/>
        <end position="209"/>
    </location>
</feature>
<feature type="region of interest" description="Disordered" evidence="1">
    <location>
        <begin position="17"/>
        <end position="61"/>
    </location>
</feature>
<comment type="caution">
    <text evidence="4">The sequence shown here is derived from an EMBL/GenBank/DDBJ whole genome shotgun (WGS) entry which is preliminary data.</text>
</comment>
<evidence type="ECO:0000313" key="5">
    <source>
        <dbReference type="Proteomes" id="UP000177096"/>
    </source>
</evidence>
<feature type="signal peptide" evidence="2">
    <location>
        <begin position="1"/>
        <end position="18"/>
    </location>
</feature>
<dbReference type="AlphaFoldDB" id="A0A1G2UIM6"/>
<dbReference type="PROSITE" id="PS50853">
    <property type="entry name" value="FN3"/>
    <property type="match status" value="2"/>
</dbReference>
<dbReference type="InterPro" id="IPR008963">
    <property type="entry name" value="Purple_acid_Pase-like_N"/>
</dbReference>
<dbReference type="Gene3D" id="2.60.40.10">
    <property type="entry name" value="Immunoglobulins"/>
    <property type="match status" value="1"/>
</dbReference>
<feature type="chain" id="PRO_5009584722" description="Fibronectin type-III domain-containing protein" evidence="2">
    <location>
        <begin position="19"/>
        <end position="312"/>
    </location>
</feature>
<dbReference type="InterPro" id="IPR013783">
    <property type="entry name" value="Ig-like_fold"/>
</dbReference>
<proteinExistence type="predicted"/>
<evidence type="ECO:0000259" key="3">
    <source>
        <dbReference type="PROSITE" id="PS50853"/>
    </source>
</evidence>
<feature type="domain" description="Fibronectin type-III" evidence="3">
    <location>
        <begin position="214"/>
        <end position="312"/>
    </location>
</feature>
<evidence type="ECO:0000313" key="4">
    <source>
        <dbReference type="EMBL" id="OHB09263.1"/>
    </source>
</evidence>
<keyword evidence="2" id="KW-0732">Signal</keyword>